<dbReference type="Proteomes" id="UP001162162">
    <property type="component" value="Unassembled WGS sequence"/>
</dbReference>
<accession>A0AAV8XU08</accession>
<proteinExistence type="predicted"/>
<comment type="caution">
    <text evidence="1">The sequence shown here is derived from an EMBL/GenBank/DDBJ whole genome shotgun (WGS) entry which is preliminary data.</text>
</comment>
<dbReference type="EMBL" id="JAPWTK010000357">
    <property type="protein sequence ID" value="KAJ8941733.1"/>
    <property type="molecule type" value="Genomic_DNA"/>
</dbReference>
<dbReference type="AlphaFoldDB" id="A0AAV8XU08"/>
<gene>
    <name evidence="1" type="ORF">NQ318_023329</name>
</gene>
<name>A0AAV8XU08_9CUCU</name>
<organism evidence="1 2">
    <name type="scientific">Aromia moschata</name>
    <dbReference type="NCBI Taxonomy" id="1265417"/>
    <lineage>
        <taxon>Eukaryota</taxon>
        <taxon>Metazoa</taxon>
        <taxon>Ecdysozoa</taxon>
        <taxon>Arthropoda</taxon>
        <taxon>Hexapoda</taxon>
        <taxon>Insecta</taxon>
        <taxon>Pterygota</taxon>
        <taxon>Neoptera</taxon>
        <taxon>Endopterygota</taxon>
        <taxon>Coleoptera</taxon>
        <taxon>Polyphaga</taxon>
        <taxon>Cucujiformia</taxon>
        <taxon>Chrysomeloidea</taxon>
        <taxon>Cerambycidae</taxon>
        <taxon>Cerambycinae</taxon>
        <taxon>Callichromatini</taxon>
        <taxon>Aromia</taxon>
    </lineage>
</organism>
<protein>
    <submittedName>
        <fullName evidence="1">Uncharacterized protein</fullName>
    </submittedName>
</protein>
<evidence type="ECO:0000313" key="2">
    <source>
        <dbReference type="Proteomes" id="UP001162162"/>
    </source>
</evidence>
<evidence type="ECO:0000313" key="1">
    <source>
        <dbReference type="EMBL" id="KAJ8941733.1"/>
    </source>
</evidence>
<reference evidence="1" key="1">
    <citation type="journal article" date="2023" name="Insect Mol. Biol.">
        <title>Genome sequencing provides insights into the evolution of gene families encoding plant cell wall-degrading enzymes in longhorned beetles.</title>
        <authorList>
            <person name="Shin N.R."/>
            <person name="Okamura Y."/>
            <person name="Kirsch R."/>
            <person name="Pauchet Y."/>
        </authorList>
    </citation>
    <scope>NUCLEOTIDE SEQUENCE</scope>
    <source>
        <strain evidence="1">AMC_N1</strain>
    </source>
</reference>
<keyword evidence="2" id="KW-1185">Reference proteome</keyword>
<sequence>MAEFIKSWTIKDCLFLIYQAWNDVSAETLRNAWGKLIDRDMPRKNSCQDSTLEACNLLNKLPKKRSSL</sequence>